<evidence type="ECO:0000313" key="1">
    <source>
        <dbReference type="EMBL" id="QIR75023.1"/>
    </source>
</evidence>
<reference evidence="1 2" key="1">
    <citation type="journal article" date="2017" name="Environ. Sci. Technol.">
        <title>Organohalide Respiration with Chlorinated Ethenes under Low pH Conditions.</title>
        <authorList>
            <person name="Yang Y."/>
            <person name="Capiro N.L."/>
            <person name="Marcet T.F."/>
            <person name="Yan J."/>
            <person name="Pennell K.D."/>
            <person name="Loffler F.E."/>
        </authorList>
    </citation>
    <scope>NUCLEOTIDE SEQUENCE [LARGE SCALE GENOMIC DNA]</scope>
    <source>
        <strain evidence="1 2">ACSDCE</strain>
    </source>
</reference>
<sequence>MSIFPRRVIQRILNENRDFLSPEQADNHVKKLNFQSNDSLDTIWEVVILNALSKIGQVSHEKEYDGSSKPDIYFKSKYIEPFVADITSISDDFYEKENPINYFRESLNTFFKSYGLTLKGINIDVDHIMVGDYGDTKLKLALPEKKDIPQFIKKEFFTLRESIKNNPNKEYKIEINKDEIKISISFNPKEKYTVENHASYKTPYSLTKNPLYNSLKKKSKQLRNSKYEGIMGVFICDGECNLINNNLNGANKFSQSDIIQEIFRNNTTLSFVIVLSLEEKRNLFDLKSTKFLKGEFYSNSKAKFKVTQTFCDELKKIENFFPIPETTPVNARSNLQHQKQKGLSYYGGFSMKNSELKISSRMVTELFAGILSFEKFDSDHKKMTKEGNNKIKDFFLRQFREGRVIETISVEKCQDKDDDWITFNYGFRDASISEYK</sequence>
<accession>A0A6G9VQX3</accession>
<gene>
    <name evidence="1" type="ORF">FA584_01835</name>
</gene>
<evidence type="ECO:0000313" key="2">
    <source>
        <dbReference type="Proteomes" id="UP000502831"/>
    </source>
</evidence>
<dbReference type="Proteomes" id="UP000502831">
    <property type="component" value="Chromosome"/>
</dbReference>
<protein>
    <submittedName>
        <fullName evidence="1">Uncharacterized protein</fullName>
    </submittedName>
</protein>
<name>A0A6G9VQX3_9BACT</name>
<dbReference type="EMBL" id="CP039734">
    <property type="protein sequence ID" value="QIR75023.1"/>
    <property type="molecule type" value="Genomic_DNA"/>
</dbReference>
<organism evidence="1 2">
    <name type="scientific">Sulfurospirillum diekertiae</name>
    <dbReference type="NCBI Taxonomy" id="1854492"/>
    <lineage>
        <taxon>Bacteria</taxon>
        <taxon>Pseudomonadati</taxon>
        <taxon>Campylobacterota</taxon>
        <taxon>Epsilonproteobacteria</taxon>
        <taxon>Campylobacterales</taxon>
        <taxon>Sulfurospirillaceae</taxon>
        <taxon>Sulfurospirillum</taxon>
    </lineage>
</organism>
<dbReference type="RefSeq" id="WP_167749157.1">
    <property type="nucleotide sequence ID" value="NZ_CP039734.2"/>
</dbReference>
<dbReference type="AlphaFoldDB" id="A0A6G9VQX3"/>
<proteinExistence type="predicted"/>